<dbReference type="STRING" id="1121345.SAMN02745217_02208"/>
<protein>
    <recommendedName>
        <fullName evidence="2">PF03932 family protein CutC</fullName>
    </recommendedName>
</protein>
<evidence type="ECO:0000256" key="2">
    <source>
        <dbReference type="HAMAP-Rule" id="MF_00795"/>
    </source>
</evidence>
<accession>A0A1M7Y9D6</accession>
<dbReference type="PANTHER" id="PTHR12598">
    <property type="entry name" value="COPPER HOMEOSTASIS PROTEIN CUTC"/>
    <property type="match status" value="1"/>
</dbReference>
<name>A0A1M7Y9D6_9FIRM</name>
<gene>
    <name evidence="2" type="primary">cutC</name>
    <name evidence="3" type="ORF">SAMN02745217_02208</name>
</gene>
<keyword evidence="2" id="KW-0963">Cytoplasm</keyword>
<dbReference type="FunFam" id="3.20.20.380:FF:000001">
    <property type="entry name" value="Copper homeostasis protein CutC"/>
    <property type="match status" value="1"/>
</dbReference>
<comment type="similarity">
    <text evidence="1 2">Belongs to the CutC family.</text>
</comment>
<dbReference type="PANTHER" id="PTHR12598:SF0">
    <property type="entry name" value="COPPER HOMEOSTASIS PROTEIN CUTC HOMOLOG"/>
    <property type="match status" value="1"/>
</dbReference>
<evidence type="ECO:0000313" key="3">
    <source>
        <dbReference type="EMBL" id="SHO49227.1"/>
    </source>
</evidence>
<dbReference type="OrthoDB" id="9815677at2"/>
<dbReference type="HAMAP" id="MF_00795">
    <property type="entry name" value="CutC"/>
    <property type="match status" value="1"/>
</dbReference>
<dbReference type="EMBL" id="FRFD01000006">
    <property type="protein sequence ID" value="SHO49227.1"/>
    <property type="molecule type" value="Genomic_DNA"/>
</dbReference>
<comment type="caution">
    <text evidence="2">Once thought to be involved in copper homeostasis, experiments in E.coli have shown this is not the case.</text>
</comment>
<dbReference type="Gene3D" id="3.20.20.380">
    <property type="entry name" value="Copper homeostasis (CutC) domain"/>
    <property type="match status" value="1"/>
</dbReference>
<dbReference type="GO" id="GO:0005507">
    <property type="term" value="F:copper ion binding"/>
    <property type="evidence" value="ECO:0007669"/>
    <property type="project" value="TreeGrafter"/>
</dbReference>
<dbReference type="InterPro" id="IPR036822">
    <property type="entry name" value="CutC-like_dom_sf"/>
</dbReference>
<comment type="subcellular location">
    <subcellularLocation>
        <location evidence="2">Cytoplasm</location>
    </subcellularLocation>
</comment>
<sequence>MKDFILEVCADSVESVLAGERGGATRIELCGNLVIGGTTPSPKLFEEIRKHSHIRMHVLIRPRFGDFCYTAYEYSMIKEEVKMFRELGAEGVVIGILKPEGTLNMEAMHGLMEEAAGMSVTLHRAFDMSADPYETMEQAISLGIDTILTSGQKNVCTEGIPLLKCLKEKSGGRICIQAGGGVNAGVIPMVYQSSGVTAYHMSGKAALDSAMRYRKEEVNMGLPSLSEYTIYRTREENIRQARQVLEEM</sequence>
<dbReference type="AlphaFoldDB" id="A0A1M7Y9D6"/>
<dbReference type="SUPFAM" id="SSF110395">
    <property type="entry name" value="CutC-like"/>
    <property type="match status" value="1"/>
</dbReference>
<organism evidence="3 4">
    <name type="scientific">Anaerocolumna xylanovorans DSM 12503</name>
    <dbReference type="NCBI Taxonomy" id="1121345"/>
    <lineage>
        <taxon>Bacteria</taxon>
        <taxon>Bacillati</taxon>
        <taxon>Bacillota</taxon>
        <taxon>Clostridia</taxon>
        <taxon>Lachnospirales</taxon>
        <taxon>Lachnospiraceae</taxon>
        <taxon>Anaerocolumna</taxon>
    </lineage>
</organism>
<dbReference type="InterPro" id="IPR005627">
    <property type="entry name" value="CutC-like"/>
</dbReference>
<dbReference type="Pfam" id="PF03932">
    <property type="entry name" value="CutC"/>
    <property type="match status" value="1"/>
</dbReference>
<evidence type="ECO:0000256" key="1">
    <source>
        <dbReference type="ARBA" id="ARBA00007768"/>
    </source>
</evidence>
<evidence type="ECO:0000313" key="4">
    <source>
        <dbReference type="Proteomes" id="UP000184612"/>
    </source>
</evidence>
<dbReference type="RefSeq" id="WP_073588906.1">
    <property type="nucleotide sequence ID" value="NZ_FRFD01000006.1"/>
</dbReference>
<dbReference type="Proteomes" id="UP000184612">
    <property type="component" value="Unassembled WGS sequence"/>
</dbReference>
<dbReference type="GO" id="GO:0005737">
    <property type="term" value="C:cytoplasm"/>
    <property type="evidence" value="ECO:0007669"/>
    <property type="project" value="UniProtKB-SubCell"/>
</dbReference>
<keyword evidence="4" id="KW-1185">Reference proteome</keyword>
<proteinExistence type="inferred from homology"/>
<reference evidence="3 4" key="1">
    <citation type="submission" date="2016-12" db="EMBL/GenBank/DDBJ databases">
        <authorList>
            <person name="Song W.-J."/>
            <person name="Kurnit D.M."/>
        </authorList>
    </citation>
    <scope>NUCLEOTIDE SEQUENCE [LARGE SCALE GENOMIC DNA]</scope>
    <source>
        <strain evidence="3 4">DSM 12503</strain>
    </source>
</reference>